<reference evidence="2 3" key="1">
    <citation type="submission" date="2024-09" db="EMBL/GenBank/DDBJ databases">
        <title>The Natural Products Discovery Center: Release of the First 8490 Sequenced Strains for Exploring Actinobacteria Biosynthetic Diversity.</title>
        <authorList>
            <person name="Kalkreuter E."/>
            <person name="Kautsar S.A."/>
            <person name="Yang D."/>
            <person name="Bader C.D."/>
            <person name="Teijaro C.N."/>
            <person name="Fluegel L."/>
            <person name="Davis C.M."/>
            <person name="Simpson J.R."/>
            <person name="Lauterbach L."/>
            <person name="Steele A.D."/>
            <person name="Gui C."/>
            <person name="Meng S."/>
            <person name="Li G."/>
            <person name="Viehrig K."/>
            <person name="Ye F."/>
            <person name="Su P."/>
            <person name="Kiefer A.F."/>
            <person name="Nichols A."/>
            <person name="Cepeda A.J."/>
            <person name="Yan W."/>
            <person name="Fan B."/>
            <person name="Jiang Y."/>
            <person name="Adhikari A."/>
            <person name="Zheng C.-J."/>
            <person name="Schuster L."/>
            <person name="Cowan T.M."/>
            <person name="Smanski M.J."/>
            <person name="Chevrette M.G."/>
            <person name="De Carvalho L.P.S."/>
            <person name="Shen B."/>
        </authorList>
    </citation>
    <scope>NUCLEOTIDE SEQUENCE [LARGE SCALE GENOMIC DNA]</scope>
    <source>
        <strain evidence="2 3">NPDC059500</strain>
    </source>
</reference>
<dbReference type="EMBL" id="JBHYTS010000119">
    <property type="protein sequence ID" value="MFE1755835.1"/>
    <property type="molecule type" value="Genomic_DNA"/>
</dbReference>
<gene>
    <name evidence="2" type="ORF">ACFW88_35820</name>
</gene>
<dbReference type="RefSeq" id="WP_381811747.1">
    <property type="nucleotide sequence ID" value="NZ_JBHYTS010000119.1"/>
</dbReference>
<evidence type="ECO:0000313" key="2">
    <source>
        <dbReference type="EMBL" id="MFE1755835.1"/>
    </source>
</evidence>
<name>A0ABW6HGT4_9ACTN</name>
<keyword evidence="3" id="KW-1185">Reference proteome</keyword>
<dbReference type="Proteomes" id="UP001599756">
    <property type="component" value="Unassembled WGS sequence"/>
</dbReference>
<proteinExistence type="predicted"/>
<evidence type="ECO:0000313" key="3">
    <source>
        <dbReference type="Proteomes" id="UP001599756"/>
    </source>
</evidence>
<feature type="region of interest" description="Disordered" evidence="1">
    <location>
        <begin position="1"/>
        <end position="22"/>
    </location>
</feature>
<accession>A0ABW6HGT4</accession>
<protein>
    <submittedName>
        <fullName evidence="2">Uncharacterized protein</fullName>
    </submittedName>
</protein>
<sequence length="61" mass="6220">MVKPLTYGTPSRPVGHTGPGRKDIPGVLLLAADSLLLVFGVVKPSSRAAATPSSAGRTPRP</sequence>
<comment type="caution">
    <text evidence="2">The sequence shown here is derived from an EMBL/GenBank/DDBJ whole genome shotgun (WGS) entry which is preliminary data.</text>
</comment>
<evidence type="ECO:0000256" key="1">
    <source>
        <dbReference type="SAM" id="MobiDB-lite"/>
    </source>
</evidence>
<organism evidence="2 3">
    <name type="scientific">Streptomyces anandii</name>
    <dbReference type="NCBI Taxonomy" id="285454"/>
    <lineage>
        <taxon>Bacteria</taxon>
        <taxon>Bacillati</taxon>
        <taxon>Actinomycetota</taxon>
        <taxon>Actinomycetes</taxon>
        <taxon>Kitasatosporales</taxon>
        <taxon>Streptomycetaceae</taxon>
        <taxon>Streptomyces</taxon>
    </lineage>
</organism>